<dbReference type="InterPro" id="IPR006703">
    <property type="entry name" value="G_AIG1"/>
</dbReference>
<feature type="compositionally biased region" description="Polar residues" evidence="2">
    <location>
        <begin position="611"/>
        <end position="622"/>
    </location>
</feature>
<feature type="compositionally biased region" description="Polar residues" evidence="2">
    <location>
        <begin position="388"/>
        <end position="399"/>
    </location>
</feature>
<dbReference type="InterPro" id="IPR056002">
    <property type="entry name" value="DUF7580"/>
</dbReference>
<dbReference type="Pfam" id="PF01048">
    <property type="entry name" value="PNP_UDP_1"/>
    <property type="match status" value="1"/>
</dbReference>
<proteinExistence type="predicted"/>
<reference evidence="6" key="1">
    <citation type="submission" date="2019-04" db="EMBL/GenBank/DDBJ databases">
        <authorList>
            <person name="Melise S."/>
            <person name="Noan J."/>
            <person name="Okalmin O."/>
        </authorList>
    </citation>
    <scope>NUCLEOTIDE SEQUENCE</scope>
    <source>
        <strain evidence="6">FN9</strain>
    </source>
</reference>
<keyword evidence="1" id="KW-0547">Nucleotide-binding</keyword>
<dbReference type="GO" id="GO:0005525">
    <property type="term" value="F:GTP binding"/>
    <property type="evidence" value="ECO:0007669"/>
    <property type="project" value="InterPro"/>
</dbReference>
<dbReference type="PANTHER" id="PTHR46082:SF11">
    <property type="entry name" value="AAA+ ATPASE DOMAIN-CONTAINING PROTEIN-RELATED"/>
    <property type="match status" value="1"/>
</dbReference>
<evidence type="ECO:0000259" key="4">
    <source>
        <dbReference type="Pfam" id="PF04548"/>
    </source>
</evidence>
<dbReference type="Gene3D" id="3.40.50.300">
    <property type="entry name" value="P-loop containing nucleotide triphosphate hydrolases"/>
    <property type="match status" value="1"/>
</dbReference>
<feature type="domain" description="DUF7580" evidence="5">
    <location>
        <begin position="175"/>
        <end position="526"/>
    </location>
</feature>
<dbReference type="InterPro" id="IPR000845">
    <property type="entry name" value="Nucleoside_phosphorylase_d"/>
</dbReference>
<dbReference type="EMBL" id="CAAKMV010000120">
    <property type="protein sequence ID" value="VIO55551.1"/>
    <property type="molecule type" value="Genomic_DNA"/>
</dbReference>
<evidence type="ECO:0000256" key="2">
    <source>
        <dbReference type="SAM" id="MobiDB-lite"/>
    </source>
</evidence>
<accession>A0A4E9DBX8</accession>
<feature type="region of interest" description="Disordered" evidence="2">
    <location>
        <begin position="585"/>
        <end position="622"/>
    </location>
</feature>
<protein>
    <recommendedName>
        <fullName evidence="7">Nucleoside phosphorylase domain-containing protein</fullName>
    </recommendedName>
</protein>
<organism evidence="6">
    <name type="scientific">Gibberella zeae</name>
    <name type="common">Wheat head blight fungus</name>
    <name type="synonym">Fusarium graminearum</name>
    <dbReference type="NCBI Taxonomy" id="5518"/>
    <lineage>
        <taxon>Eukaryota</taxon>
        <taxon>Fungi</taxon>
        <taxon>Dikarya</taxon>
        <taxon>Ascomycota</taxon>
        <taxon>Pezizomycotina</taxon>
        <taxon>Sordariomycetes</taxon>
        <taxon>Hypocreomycetidae</taxon>
        <taxon>Hypocreales</taxon>
        <taxon>Nectriaceae</taxon>
        <taxon>Fusarium</taxon>
    </lineage>
</organism>
<gene>
    <name evidence="6" type="ORF">FUG_LOCUS170442</name>
</gene>
<evidence type="ECO:0000313" key="6">
    <source>
        <dbReference type="EMBL" id="VIO55551.1"/>
    </source>
</evidence>
<evidence type="ECO:0000256" key="1">
    <source>
        <dbReference type="ARBA" id="ARBA00022741"/>
    </source>
</evidence>
<dbReference type="GO" id="GO:0009116">
    <property type="term" value="P:nucleoside metabolic process"/>
    <property type="evidence" value="ECO:0007669"/>
    <property type="project" value="InterPro"/>
</dbReference>
<evidence type="ECO:0008006" key="7">
    <source>
        <dbReference type="Google" id="ProtNLM"/>
    </source>
</evidence>
<dbReference type="Pfam" id="PF24476">
    <property type="entry name" value="DUF7580"/>
    <property type="match status" value="1"/>
</dbReference>
<feature type="compositionally biased region" description="Basic and acidic residues" evidence="2">
    <location>
        <begin position="587"/>
        <end position="598"/>
    </location>
</feature>
<feature type="domain" description="Nucleoside phosphorylase" evidence="3">
    <location>
        <begin position="640"/>
        <end position="921"/>
    </location>
</feature>
<name>A0A4E9DBX8_GIBZA</name>
<dbReference type="Gene3D" id="3.40.50.1580">
    <property type="entry name" value="Nucleoside phosphorylase domain"/>
    <property type="match status" value="1"/>
</dbReference>
<evidence type="ECO:0000259" key="5">
    <source>
        <dbReference type="Pfam" id="PF24476"/>
    </source>
</evidence>
<feature type="region of interest" description="Disordered" evidence="2">
    <location>
        <begin position="388"/>
        <end position="408"/>
    </location>
</feature>
<dbReference type="GO" id="GO:0003824">
    <property type="term" value="F:catalytic activity"/>
    <property type="evidence" value="ECO:0007669"/>
    <property type="project" value="InterPro"/>
</dbReference>
<dbReference type="InterPro" id="IPR027417">
    <property type="entry name" value="P-loop_NTPase"/>
</dbReference>
<feature type="domain" description="AIG1-type G" evidence="4">
    <location>
        <begin position="1033"/>
        <end position="1182"/>
    </location>
</feature>
<dbReference type="InterPro" id="IPR053137">
    <property type="entry name" value="NLR-like"/>
</dbReference>
<dbReference type="SUPFAM" id="SSF53167">
    <property type="entry name" value="Purine and uridine phosphorylases"/>
    <property type="match status" value="1"/>
</dbReference>
<sequence length="1557" mass="175349">MNWGIATSTGCNKISLMQLTYKAIQQITTTLRLDEQDEDLKAFYSKLIVYCTIIESRLISFRETDFSPSSLVNLLSTPLERIFTDTFRRLLVSSWPLELAKLHGRIRSIKNNAAKIEILGIYLEIGSTSDVHDEIAKSLDFCENELRVRYPEDLSHWAFEDLAPQLSISEPTYAVWNAAQSIFKAMVSCMDCPCTPAHDLSARLFMGTYRKPEIQSNDKIDQVDFNMFLSSQQNWQEAIVHTTKEKKVQIVIDEPHGQRPKKECIRTMKVKSLCEPIAKINSKASYRLVFKVTQNQLFKLQSERSGKPIDNSQSAVSLDEFLRNRSGSLTEKTKRILAVILASAVFHLHNTPWLQSTWSSSDILFFRTPSSAIPLRPFIHRPLSSLHQTEEPISNDGTTLDSDDIDPDDIDPDDILSHDCPTLVILAIMLLELYFVAPFDILAQRFNINLEPDSQTTAFTRYMDVNYVFKACQKEIPNNSQFYLAVENCLDPKVWQDEEGRKLDEPTLRAKIYKSVVLPLETELSQAYGDVRIEDLDRIAQDIDFGCWGQPLKTRDQQSSTSNGNGRVSVSADCPRQCSDVLPLRHQHTDENSRDSRALMDPPSNKRRCSRSPSGVESNGVLSELSSLPDVPSYSRSSYTVGILCALPLELLAVRALFDAKHDSPRYIRGDSNTYALGTLSNHMVVAACLPAGEYGTNAAADSASNMKRTYPNIEFCLLVGIGGGAPTQDNDIRLGDVVVSLPTTKYPGVIQYDLGKEIEGSTFELTGSLHRPPRCLMTAVSSLRSNPDLPSNALQSSLEEVTRRVPESWKARYTHPGQDRDCLLKTTCTSCQTQGACSNREAHVHKRTPRPTNHPEIHYGLIASGNRVLKDACVRDRWAKDYGILCFEMEAAGVMNTFPCLVIRGICDYADSHKNKRWQHYAAATAAAYAKLLLGHTAANISDCVRLSMEGEQESLLVDDFEASVENPTQSWHMTMVIEPQISLSIFRLKETTRINVERILRWYLHLPSIEYCFTTILQHTRSPKESPARVILLVGRLGAGKSSIAEHATDTAGYQNDTKTLSTTDCEVLRTTIDGTEYFFIDTPGFHDDLSAVATFERISVLLNTINNHAVLVGLWYVVDITRSHTPLDTSVVDWIQRCLAIPPFPFLSIIFTDRGSKLPLKEIDHCFGQRMDILKELVDGGATILKYKTVYKDGVEIPEILKILDWNRQGRRCSSLQLRTMITRQYGNPSSIRIQRRNTSDSVSSAETQGRLRMFLFQTSLSFEDFSHSNSSTSDLDPFSDISSDDTPDVSDITTLPDILSVPFKFMSHLGIVAIQDEFFADKALSLRDKLATGKIYEHPGPYLKQSNDAFGRPVDTTFLNNITALGFIAYSNMDDTELDVLVQQLISVHGILHVRPVYHPIFWNSHDVACRFAYIAATPTSDLSRLRQLSTTFERAKFAFIREPKPKLPPIAIYSFFAKFLRLHNTRLHVFNSQSSVISRQASEGKMCADMVKLRFPILRYLNDVTEDDWNDLIFNCKISLWRWLEGGGSIKRPRARVGPNGAMCAMLVEHCT</sequence>
<dbReference type="Pfam" id="PF04548">
    <property type="entry name" value="AIG1"/>
    <property type="match status" value="1"/>
</dbReference>
<dbReference type="SUPFAM" id="SSF52540">
    <property type="entry name" value="P-loop containing nucleoside triphosphate hydrolases"/>
    <property type="match status" value="1"/>
</dbReference>
<evidence type="ECO:0000259" key="3">
    <source>
        <dbReference type="Pfam" id="PF01048"/>
    </source>
</evidence>
<dbReference type="InterPro" id="IPR035994">
    <property type="entry name" value="Nucleoside_phosphorylase_sf"/>
</dbReference>
<dbReference type="PANTHER" id="PTHR46082">
    <property type="entry name" value="ATP/GTP-BINDING PROTEIN-RELATED"/>
    <property type="match status" value="1"/>
</dbReference>